<name>A0A2P6QBI8_ROSCH</name>
<evidence type="ECO:0000256" key="4">
    <source>
        <dbReference type="ARBA" id="ARBA00022617"/>
    </source>
</evidence>
<dbReference type="Gramene" id="PRQ31547">
    <property type="protein sequence ID" value="PRQ31547"/>
    <property type="gene ID" value="RchiOBHm_Chr5g0036661"/>
</dbReference>
<dbReference type="Proteomes" id="UP000238479">
    <property type="component" value="Chromosome 5"/>
</dbReference>
<dbReference type="GO" id="GO:0005506">
    <property type="term" value="F:iron ion binding"/>
    <property type="evidence" value="ECO:0007669"/>
    <property type="project" value="InterPro"/>
</dbReference>
<sequence length="209" mass="23726">MKGTILDMFIGGSDTTFTTLEWVMSELMKIPRVMKKLQNEVRGGVGNKEDITEDDFAGMHYLKAVIKETFRLHPPFPLLVPRMSNQNVKINGYNIKANTQVMVNAWAIGRDPNSFINAKQYEPERFLNSAIDYKGNDFELIPFGSGRRGCPGMHFPVVVVEIVLANIVHKFDWILPDGARAEDLDMSESITAHRKYPLKVVAKPYFPCF</sequence>
<keyword evidence="15" id="KW-1185">Reference proteome</keyword>
<evidence type="ECO:0000256" key="1">
    <source>
        <dbReference type="ARBA" id="ARBA00001971"/>
    </source>
</evidence>
<evidence type="ECO:0000256" key="12">
    <source>
        <dbReference type="PIRSR" id="PIRSR602401-1"/>
    </source>
</evidence>
<dbReference type="FunFam" id="1.10.630.10:FF:000126">
    <property type="entry name" value="Predicted protein"/>
    <property type="match status" value="1"/>
</dbReference>
<dbReference type="Pfam" id="PF00067">
    <property type="entry name" value="p450"/>
    <property type="match status" value="1"/>
</dbReference>
<evidence type="ECO:0000256" key="10">
    <source>
        <dbReference type="ARBA" id="ARBA00023033"/>
    </source>
</evidence>
<evidence type="ECO:0000256" key="9">
    <source>
        <dbReference type="ARBA" id="ARBA00023004"/>
    </source>
</evidence>
<dbReference type="InterPro" id="IPR001128">
    <property type="entry name" value="Cyt_P450"/>
</dbReference>
<evidence type="ECO:0000256" key="3">
    <source>
        <dbReference type="ARBA" id="ARBA00010617"/>
    </source>
</evidence>
<dbReference type="PRINTS" id="PR00463">
    <property type="entry name" value="EP450I"/>
</dbReference>
<keyword evidence="5" id="KW-0812">Transmembrane</keyword>
<evidence type="ECO:0000256" key="6">
    <source>
        <dbReference type="ARBA" id="ARBA00022723"/>
    </source>
</evidence>
<dbReference type="GO" id="GO:0020037">
    <property type="term" value="F:heme binding"/>
    <property type="evidence" value="ECO:0007669"/>
    <property type="project" value="InterPro"/>
</dbReference>
<comment type="caution">
    <text evidence="14">The sequence shown here is derived from an EMBL/GenBank/DDBJ whole genome shotgun (WGS) entry which is preliminary data.</text>
</comment>
<keyword evidence="4 12" id="KW-0349">Heme</keyword>
<dbReference type="GO" id="GO:0004497">
    <property type="term" value="F:monooxygenase activity"/>
    <property type="evidence" value="ECO:0007669"/>
    <property type="project" value="UniProtKB-KW"/>
</dbReference>
<accession>A0A2P6QBI8</accession>
<dbReference type="GO" id="GO:0016705">
    <property type="term" value="F:oxidoreductase activity, acting on paired donors, with incorporation or reduction of molecular oxygen"/>
    <property type="evidence" value="ECO:0007669"/>
    <property type="project" value="InterPro"/>
</dbReference>
<dbReference type="InterPro" id="IPR036396">
    <property type="entry name" value="Cyt_P450_sf"/>
</dbReference>
<dbReference type="STRING" id="74649.A0A2P6QBI8"/>
<evidence type="ECO:0000256" key="7">
    <source>
        <dbReference type="ARBA" id="ARBA00022989"/>
    </source>
</evidence>
<keyword evidence="8 13" id="KW-0560">Oxidoreductase</keyword>
<dbReference type="EMBL" id="PDCK01000043">
    <property type="protein sequence ID" value="PRQ31547.1"/>
    <property type="molecule type" value="Genomic_DNA"/>
</dbReference>
<dbReference type="AlphaFoldDB" id="A0A2P6QBI8"/>
<keyword evidence="7" id="KW-1133">Transmembrane helix</keyword>
<evidence type="ECO:0000256" key="8">
    <source>
        <dbReference type="ARBA" id="ARBA00023002"/>
    </source>
</evidence>
<evidence type="ECO:0000256" key="11">
    <source>
        <dbReference type="ARBA" id="ARBA00023136"/>
    </source>
</evidence>
<dbReference type="Gene3D" id="1.10.630.10">
    <property type="entry name" value="Cytochrome P450"/>
    <property type="match status" value="1"/>
</dbReference>
<dbReference type="SUPFAM" id="SSF48264">
    <property type="entry name" value="Cytochrome P450"/>
    <property type="match status" value="1"/>
</dbReference>
<evidence type="ECO:0000256" key="13">
    <source>
        <dbReference type="RuleBase" id="RU000461"/>
    </source>
</evidence>
<reference evidence="14 15" key="1">
    <citation type="journal article" date="2018" name="Nat. Genet.">
        <title>The Rosa genome provides new insights in the design of modern roses.</title>
        <authorList>
            <person name="Bendahmane M."/>
        </authorList>
    </citation>
    <scope>NUCLEOTIDE SEQUENCE [LARGE SCALE GENOMIC DNA]</scope>
    <source>
        <strain evidence="15">cv. Old Blush</strain>
    </source>
</reference>
<keyword evidence="11" id="KW-0472">Membrane</keyword>
<organism evidence="14 15">
    <name type="scientific">Rosa chinensis</name>
    <name type="common">China rose</name>
    <dbReference type="NCBI Taxonomy" id="74649"/>
    <lineage>
        <taxon>Eukaryota</taxon>
        <taxon>Viridiplantae</taxon>
        <taxon>Streptophyta</taxon>
        <taxon>Embryophyta</taxon>
        <taxon>Tracheophyta</taxon>
        <taxon>Spermatophyta</taxon>
        <taxon>Magnoliopsida</taxon>
        <taxon>eudicotyledons</taxon>
        <taxon>Gunneridae</taxon>
        <taxon>Pentapetalae</taxon>
        <taxon>rosids</taxon>
        <taxon>fabids</taxon>
        <taxon>Rosales</taxon>
        <taxon>Rosaceae</taxon>
        <taxon>Rosoideae</taxon>
        <taxon>Rosoideae incertae sedis</taxon>
        <taxon>Rosa</taxon>
    </lineage>
</organism>
<comment type="subcellular location">
    <subcellularLocation>
        <location evidence="2">Membrane</location>
        <topology evidence="2">Single-pass membrane protein</topology>
    </subcellularLocation>
</comment>
<dbReference type="InterPro" id="IPR017972">
    <property type="entry name" value="Cyt_P450_CS"/>
</dbReference>
<dbReference type="InterPro" id="IPR050193">
    <property type="entry name" value="Cytochrome_P450_71"/>
</dbReference>
<feature type="binding site" description="axial binding residue" evidence="12">
    <location>
        <position position="150"/>
    </location>
    <ligand>
        <name>heme</name>
        <dbReference type="ChEBI" id="CHEBI:30413"/>
    </ligand>
    <ligandPart>
        <name>Fe</name>
        <dbReference type="ChEBI" id="CHEBI:18248"/>
    </ligandPart>
</feature>
<dbReference type="PANTHER" id="PTHR47956:SF4">
    <property type="entry name" value="CYTOCHROME P450 71A21-RELATED"/>
    <property type="match status" value="1"/>
</dbReference>
<keyword evidence="6 12" id="KW-0479">Metal-binding</keyword>
<keyword evidence="10 13" id="KW-0503">Monooxygenase</keyword>
<dbReference type="PROSITE" id="PS00086">
    <property type="entry name" value="CYTOCHROME_P450"/>
    <property type="match status" value="1"/>
</dbReference>
<proteinExistence type="inferred from homology"/>
<dbReference type="PANTHER" id="PTHR47956">
    <property type="entry name" value="CYTOCHROME P450 71B11-RELATED"/>
    <property type="match status" value="1"/>
</dbReference>
<evidence type="ECO:0000256" key="2">
    <source>
        <dbReference type="ARBA" id="ARBA00004167"/>
    </source>
</evidence>
<evidence type="ECO:0000256" key="5">
    <source>
        <dbReference type="ARBA" id="ARBA00022692"/>
    </source>
</evidence>
<comment type="cofactor">
    <cofactor evidence="1 12">
        <name>heme</name>
        <dbReference type="ChEBI" id="CHEBI:30413"/>
    </cofactor>
</comment>
<protein>
    <submittedName>
        <fullName evidence="14">Putative cytochrome P450</fullName>
    </submittedName>
</protein>
<evidence type="ECO:0000313" key="14">
    <source>
        <dbReference type="EMBL" id="PRQ31547.1"/>
    </source>
</evidence>
<dbReference type="GO" id="GO:0016020">
    <property type="term" value="C:membrane"/>
    <property type="evidence" value="ECO:0007669"/>
    <property type="project" value="UniProtKB-SubCell"/>
</dbReference>
<comment type="similarity">
    <text evidence="3 13">Belongs to the cytochrome P450 family.</text>
</comment>
<gene>
    <name evidence="14" type="ORF">RchiOBHm_Chr5g0036661</name>
</gene>
<evidence type="ECO:0000313" key="15">
    <source>
        <dbReference type="Proteomes" id="UP000238479"/>
    </source>
</evidence>
<dbReference type="PRINTS" id="PR00385">
    <property type="entry name" value="P450"/>
</dbReference>
<keyword evidence="9 12" id="KW-0408">Iron</keyword>
<dbReference type="OMA" id="RIIFARL"/>
<dbReference type="InterPro" id="IPR002401">
    <property type="entry name" value="Cyt_P450_E_grp-I"/>
</dbReference>